<dbReference type="InterPro" id="IPR020472">
    <property type="entry name" value="WD40_PAC1"/>
</dbReference>
<feature type="repeat" description="WD" evidence="3">
    <location>
        <begin position="483"/>
        <end position="522"/>
    </location>
</feature>
<comment type="caution">
    <text evidence="6">The sequence shown here is derived from an EMBL/GenBank/DDBJ whole genome shotgun (WGS) entry which is preliminary data.</text>
</comment>
<dbReference type="InterPro" id="IPR001810">
    <property type="entry name" value="F-box_dom"/>
</dbReference>
<dbReference type="AlphaFoldDB" id="A0A9W8CFX8"/>
<dbReference type="InterPro" id="IPR044715">
    <property type="entry name" value="WDR86-like"/>
</dbReference>
<feature type="region of interest" description="Disordered" evidence="4">
    <location>
        <begin position="382"/>
        <end position="403"/>
    </location>
</feature>
<evidence type="ECO:0000256" key="2">
    <source>
        <dbReference type="ARBA" id="ARBA00022737"/>
    </source>
</evidence>
<dbReference type="PROSITE" id="PS50082">
    <property type="entry name" value="WD_REPEATS_2"/>
    <property type="match status" value="6"/>
</dbReference>
<keyword evidence="7" id="KW-1185">Reference proteome</keyword>
<feature type="repeat" description="WD" evidence="3">
    <location>
        <begin position="522"/>
        <end position="551"/>
    </location>
</feature>
<name>A0A9W8CFX8_9FUNG</name>
<dbReference type="PRINTS" id="PR00320">
    <property type="entry name" value="GPROTEINBRPT"/>
</dbReference>
<dbReference type="InterPro" id="IPR036047">
    <property type="entry name" value="F-box-like_dom_sf"/>
</dbReference>
<dbReference type="InterPro" id="IPR015943">
    <property type="entry name" value="WD40/YVTN_repeat-like_dom_sf"/>
</dbReference>
<feature type="domain" description="F-box" evidence="5">
    <location>
        <begin position="111"/>
        <end position="158"/>
    </location>
</feature>
<dbReference type="SUPFAM" id="SSF81383">
    <property type="entry name" value="F-box domain"/>
    <property type="match status" value="1"/>
</dbReference>
<feature type="repeat" description="WD" evidence="3">
    <location>
        <begin position="645"/>
        <end position="686"/>
    </location>
</feature>
<dbReference type="InterPro" id="IPR001680">
    <property type="entry name" value="WD40_rpt"/>
</dbReference>
<dbReference type="Gene3D" id="2.130.10.10">
    <property type="entry name" value="YVTN repeat-like/Quinoprotein amine dehydrogenase"/>
    <property type="match status" value="2"/>
</dbReference>
<dbReference type="Proteomes" id="UP001145021">
    <property type="component" value="Unassembled WGS sequence"/>
</dbReference>
<dbReference type="EMBL" id="JANBOH010000452">
    <property type="protein sequence ID" value="KAJ1642197.1"/>
    <property type="molecule type" value="Genomic_DNA"/>
</dbReference>
<feature type="repeat" description="WD" evidence="3">
    <location>
        <begin position="564"/>
        <end position="603"/>
    </location>
</feature>
<evidence type="ECO:0000313" key="7">
    <source>
        <dbReference type="Proteomes" id="UP001145021"/>
    </source>
</evidence>
<dbReference type="PANTHER" id="PTHR44489:SF11">
    <property type="entry name" value="WD REPEAT DOMAIN 86"/>
    <property type="match status" value="1"/>
</dbReference>
<dbReference type="SMART" id="SM00320">
    <property type="entry name" value="WD40"/>
    <property type="match status" value="7"/>
</dbReference>
<dbReference type="InterPro" id="IPR036322">
    <property type="entry name" value="WD40_repeat_dom_sf"/>
</dbReference>
<protein>
    <recommendedName>
        <fullName evidence="5">F-box domain-containing protein</fullName>
    </recommendedName>
</protein>
<gene>
    <name evidence="6" type="ORF">LPJ64_005934</name>
</gene>
<dbReference type="PROSITE" id="PS50181">
    <property type="entry name" value="FBOX"/>
    <property type="match status" value="1"/>
</dbReference>
<proteinExistence type="predicted"/>
<dbReference type="SUPFAM" id="SSF50978">
    <property type="entry name" value="WD40 repeat-like"/>
    <property type="match status" value="1"/>
</dbReference>
<dbReference type="InterPro" id="IPR019775">
    <property type="entry name" value="WD40_repeat_CS"/>
</dbReference>
<dbReference type="Pfam" id="PF12937">
    <property type="entry name" value="F-box-like"/>
    <property type="match status" value="1"/>
</dbReference>
<organism evidence="6 7">
    <name type="scientific">Coemansia asiatica</name>
    <dbReference type="NCBI Taxonomy" id="1052880"/>
    <lineage>
        <taxon>Eukaryota</taxon>
        <taxon>Fungi</taxon>
        <taxon>Fungi incertae sedis</taxon>
        <taxon>Zoopagomycota</taxon>
        <taxon>Kickxellomycotina</taxon>
        <taxon>Kickxellomycetes</taxon>
        <taxon>Kickxellales</taxon>
        <taxon>Kickxellaceae</taxon>
        <taxon>Coemansia</taxon>
    </lineage>
</organism>
<accession>A0A9W8CFX8</accession>
<dbReference type="Pfam" id="PF00400">
    <property type="entry name" value="WD40"/>
    <property type="match status" value="6"/>
</dbReference>
<dbReference type="PROSITE" id="PS00678">
    <property type="entry name" value="WD_REPEATS_1"/>
    <property type="match status" value="1"/>
</dbReference>
<dbReference type="CDD" id="cd00200">
    <property type="entry name" value="WD40"/>
    <property type="match status" value="1"/>
</dbReference>
<reference evidence="6" key="1">
    <citation type="submission" date="2022-07" db="EMBL/GenBank/DDBJ databases">
        <title>Phylogenomic reconstructions and comparative analyses of Kickxellomycotina fungi.</title>
        <authorList>
            <person name="Reynolds N.K."/>
            <person name="Stajich J.E."/>
            <person name="Barry K."/>
            <person name="Grigoriev I.V."/>
            <person name="Crous P."/>
            <person name="Smith M.E."/>
        </authorList>
    </citation>
    <scope>NUCLEOTIDE SEQUENCE</scope>
    <source>
        <strain evidence="6">NBRC 105413</strain>
    </source>
</reference>
<dbReference type="PANTHER" id="PTHR44489">
    <property type="match status" value="1"/>
</dbReference>
<dbReference type="Gene3D" id="1.20.1280.50">
    <property type="match status" value="1"/>
</dbReference>
<feature type="repeat" description="WD" evidence="3">
    <location>
        <begin position="604"/>
        <end position="643"/>
    </location>
</feature>
<keyword evidence="1 3" id="KW-0853">WD repeat</keyword>
<dbReference type="SMART" id="SM00256">
    <property type="entry name" value="FBOX"/>
    <property type="match status" value="1"/>
</dbReference>
<evidence type="ECO:0000256" key="3">
    <source>
        <dbReference type="PROSITE-ProRule" id="PRU00221"/>
    </source>
</evidence>
<evidence type="ECO:0000259" key="5">
    <source>
        <dbReference type="PROSITE" id="PS50181"/>
    </source>
</evidence>
<evidence type="ECO:0000256" key="1">
    <source>
        <dbReference type="ARBA" id="ARBA00022574"/>
    </source>
</evidence>
<evidence type="ECO:0000256" key="4">
    <source>
        <dbReference type="SAM" id="MobiDB-lite"/>
    </source>
</evidence>
<keyword evidence="2" id="KW-0677">Repeat</keyword>
<evidence type="ECO:0000313" key="6">
    <source>
        <dbReference type="EMBL" id="KAJ1642197.1"/>
    </source>
</evidence>
<feature type="repeat" description="WD" evidence="3">
    <location>
        <begin position="438"/>
        <end position="478"/>
    </location>
</feature>
<sequence>MSQSKDEGFDDYPPYTTVLSASTGSFISTMPFSALREMSLKQTTASTGPDKIFSKVAIVDTEKKAMDSLALLLKTSADPHACTHLAIMLLSHVPADMLKLVMQQLDLLLRRDFIGALPIEISTQILEYLTAEDIAQSVSLVNRRWHAIATQPCLWRRLYHRRGWKVDRQRWEFYYALPRNITPAKMLLDSAVFQVSRALAITANLTVAPSSLQAVSMAISNSVAAAAAATATATEVEPAETVGTVARKEAKIAKISYQQPGAYVGSLQTALLDTSDHHPGQVINGLSAATLRAMLLDGDRQAARKPRKMLYSLMDLQRQAIRDRASSLATAYHVESSDATSQKSFYQQMLQRQHCQQTQKLSFKTPVVSKVNLKNLSSFSQSLQTSRHTSDDKSHGASARQLKHPWAPKPVDWQLLYSEYHCLLKNWRNGQCRVDRWESAHQESIYTLQFDQKNRLFTGSRDNSVKVWHLSETGSQLTPLATLRGHTGSVLTLHAEDNLLVTGSSDSDVCVWSTDTYTVRQRLTHPDAVLSLRFNDKWLATACKDGVVRVWRRKQQTFVDPFELNGHAVAINAIDLHEDTLVSASGDRTIRVWDLVARSCTMTLAGHARGVACVDFDGTHIVSGSSDRSIRIWGIATGQCERTISNAHSDLVRTVMFDRSMDVMVSGSYDETIKIWRFSTGALIHKIKNVHTSRVFKLMFDRSRIVSCSHDRSISIIDFAAELPHARLLL</sequence>
<dbReference type="PROSITE" id="PS50294">
    <property type="entry name" value="WD_REPEATS_REGION"/>
    <property type="match status" value="5"/>
</dbReference>